<gene>
    <name evidence="1" type="ORF">BO79DRAFT_189326</name>
</gene>
<sequence length="397" mass="45248">MEDLSMYEQHNLLYTQERLSKYRPGGYHPVCLGDTFKNGRYEIHHKLGWGGFSTVWLAKDREKEQWVSLKMMTADNSKGSRELHSLQFLQKCAEGRPASKLIVSLLDVFTHQGPNGSHQCLVFELLGPSVDKVVGDYHSLGDALEIDIILRMSEQLLEAINFIHESGMGHGDISGGNVAFSCSNLSNATKDELFEVLGLPEVEDLVRLDGQPLGNGLPKHIVKVADWENWVDEDEEDIRILDFGEAFLQGNEPKVLAQPGQLRVPELIFTDCFDYRVDLWRAGCMIHAFIFGSYPFQYLGEDEVLVSQMIRFVGKLPKDWQPIWERMKMNFKRGLKSSEEVEVSELDRRLSRRDPDPILTRLASVIRQLMRFVPSSRIEASEALALLRSEQDADYDT</sequence>
<proteinExistence type="predicted"/>
<evidence type="ECO:0000313" key="1">
    <source>
        <dbReference type="EMBL" id="RAK92428.1"/>
    </source>
</evidence>
<keyword evidence="2" id="KW-1185">Reference proteome</keyword>
<accession>A0ACD1IQ21</accession>
<reference evidence="1" key="1">
    <citation type="submission" date="2018-02" db="EMBL/GenBank/DDBJ databases">
        <title>The genomes of Aspergillus section Nigri reveals drivers in fungal speciation.</title>
        <authorList>
            <consortium name="DOE Joint Genome Institute"/>
            <person name="Vesth T.C."/>
            <person name="Nybo J."/>
            <person name="Theobald S."/>
            <person name="Brandl J."/>
            <person name="Frisvad J.C."/>
            <person name="Nielsen K.F."/>
            <person name="Lyhne E.K."/>
            <person name="Kogle M.E."/>
            <person name="Kuo A."/>
            <person name="Riley R."/>
            <person name="Clum A."/>
            <person name="Nolan M."/>
            <person name="Lipzen A."/>
            <person name="Salamov A."/>
            <person name="Henrissat B."/>
            <person name="Wiebenga A."/>
            <person name="De vries R.P."/>
            <person name="Grigoriev I.V."/>
            <person name="Mortensen U.H."/>
            <person name="Andersen M.R."/>
            <person name="Baker S.E."/>
        </authorList>
    </citation>
    <scope>NUCLEOTIDE SEQUENCE</scope>
    <source>
        <strain evidence="1">CBS 115574</strain>
    </source>
</reference>
<protein>
    <submittedName>
        <fullName evidence="1">Kinase-like protein</fullName>
    </submittedName>
</protein>
<name>A0ACD1IQ21_9EURO</name>
<dbReference type="EMBL" id="KZ824539">
    <property type="protein sequence ID" value="RAK92428.1"/>
    <property type="molecule type" value="Genomic_DNA"/>
</dbReference>
<evidence type="ECO:0000313" key="2">
    <source>
        <dbReference type="Proteomes" id="UP000249748"/>
    </source>
</evidence>
<organism evidence="1 2">
    <name type="scientific">Aspergillus costaricaensis CBS 115574</name>
    <dbReference type="NCBI Taxonomy" id="1448317"/>
    <lineage>
        <taxon>Eukaryota</taxon>
        <taxon>Fungi</taxon>
        <taxon>Dikarya</taxon>
        <taxon>Ascomycota</taxon>
        <taxon>Pezizomycotina</taxon>
        <taxon>Eurotiomycetes</taxon>
        <taxon>Eurotiomycetidae</taxon>
        <taxon>Eurotiales</taxon>
        <taxon>Aspergillaceae</taxon>
        <taxon>Aspergillus</taxon>
        <taxon>Aspergillus subgen. Circumdati</taxon>
    </lineage>
</organism>
<dbReference type="Proteomes" id="UP000249748">
    <property type="component" value="Unassembled WGS sequence"/>
</dbReference>